<protein>
    <submittedName>
        <fullName evidence="2">Uncharacterized protein</fullName>
    </submittedName>
</protein>
<dbReference type="OrthoDB" id="3873233at2"/>
<dbReference type="Proteomes" id="UP000550260">
    <property type="component" value="Unassembled WGS sequence"/>
</dbReference>
<evidence type="ECO:0000313" key="4">
    <source>
        <dbReference type="Proteomes" id="UP000550260"/>
    </source>
</evidence>
<accession>A0A8E1W453</accession>
<name>A0A2N3WAW5_9PSEU</name>
<accession>A0A2N3WAW5</accession>
<sequence>MRRTRSSPAEALLGRDDSAGLEVVATAFADADPDHADWIYTAVDDVFVLCTDEPDAALRECEALKKNAAEATRRGAERLADALAPVD</sequence>
<evidence type="ECO:0000313" key="3">
    <source>
        <dbReference type="Proteomes" id="UP000233750"/>
    </source>
</evidence>
<reference evidence="2 3" key="1">
    <citation type="submission" date="2017-12" db="EMBL/GenBank/DDBJ databases">
        <title>Sequencing the genomes of 1000 Actinobacteria strains.</title>
        <authorList>
            <person name="Klenk H.-P."/>
        </authorList>
    </citation>
    <scope>NUCLEOTIDE SEQUENCE [LARGE SCALE GENOMIC DNA]</scope>
    <source>
        <strain evidence="2 3">DSM 45165</strain>
    </source>
</reference>
<comment type="caution">
    <text evidence="2">The sequence shown here is derived from an EMBL/GenBank/DDBJ whole genome shotgun (WGS) entry which is preliminary data.</text>
</comment>
<dbReference type="EMBL" id="JACJHR010000058">
    <property type="protein sequence ID" value="MBB2503666.1"/>
    <property type="molecule type" value="Genomic_DNA"/>
</dbReference>
<dbReference type="AlphaFoldDB" id="A0A2N3WAW5"/>
<dbReference type="Proteomes" id="UP000233750">
    <property type="component" value="Unassembled WGS sequence"/>
</dbReference>
<proteinExistence type="predicted"/>
<dbReference type="EMBL" id="PJMY01000003">
    <property type="protein sequence ID" value="PKV90949.1"/>
    <property type="molecule type" value="Genomic_DNA"/>
</dbReference>
<dbReference type="RefSeq" id="WP_143271359.1">
    <property type="nucleotide sequence ID" value="NZ_JACJHR010000058.1"/>
</dbReference>
<gene>
    <name evidence="2" type="ORF">ATK30_1707</name>
    <name evidence="1" type="ORF">H5411_31575</name>
</gene>
<evidence type="ECO:0000313" key="2">
    <source>
        <dbReference type="EMBL" id="PKV90949.1"/>
    </source>
</evidence>
<organism evidence="2 3">
    <name type="scientific">Amycolatopsis echigonensis</name>
    <dbReference type="NCBI Taxonomy" id="2576905"/>
    <lineage>
        <taxon>Bacteria</taxon>
        <taxon>Bacillati</taxon>
        <taxon>Actinomycetota</taxon>
        <taxon>Actinomycetes</taxon>
        <taxon>Pseudonocardiales</taxon>
        <taxon>Pseudonocardiaceae</taxon>
        <taxon>Amycolatopsis</taxon>
    </lineage>
</organism>
<evidence type="ECO:0000313" key="1">
    <source>
        <dbReference type="EMBL" id="MBB2503666.1"/>
    </source>
</evidence>
<reference evidence="1 4" key="2">
    <citation type="submission" date="2020-08" db="EMBL/GenBank/DDBJ databases">
        <title>Amycolatopsis echigonensis JCM 21831.</title>
        <authorList>
            <person name="Tedsree N."/>
            <person name="Kuncharoen N."/>
            <person name="Likhitwitayawuid K."/>
            <person name="Tanasupawat S."/>
        </authorList>
    </citation>
    <scope>NUCLEOTIDE SEQUENCE [LARGE SCALE GENOMIC DNA]</scope>
    <source>
        <strain evidence="1 4">JCM 21831</strain>
    </source>
</reference>
<keyword evidence="3" id="KW-1185">Reference proteome</keyword>